<dbReference type="EMBL" id="JBJQND010000004">
    <property type="protein sequence ID" value="KAL3878626.1"/>
    <property type="molecule type" value="Genomic_DNA"/>
</dbReference>
<keyword evidence="4" id="KW-1185">Reference proteome</keyword>
<feature type="chain" id="PRO_5044841685" description="Ig-like domain-containing protein" evidence="2">
    <location>
        <begin position="19"/>
        <end position="206"/>
    </location>
</feature>
<name>A0ABD3WYQ1_SINWO</name>
<keyword evidence="1" id="KW-0472">Membrane</keyword>
<comment type="caution">
    <text evidence="3">The sequence shown here is derived from an EMBL/GenBank/DDBJ whole genome shotgun (WGS) entry which is preliminary data.</text>
</comment>
<feature type="transmembrane region" description="Helical" evidence="1">
    <location>
        <begin position="131"/>
        <end position="152"/>
    </location>
</feature>
<proteinExistence type="predicted"/>
<sequence length="206" mass="23798">MLTQLIFLVLALAIPVRCQTYTWAYSTYLDVEFTFSCNDSRILLTDGDEVVWKTPQQRELRQGHNDSEYLVVDLYDIPGHDLIIKNVSEDLHGTYVCMVYNNGTLRKMAIRGLNLYEPLHRNLLERFTRNIIIGVISSLVFSVPAVTLCMVLKFRYMTPEEKERHRMKKRKLQEMASFGYLDISIQVKANDIEGKGGYDNPVVTPL</sequence>
<evidence type="ECO:0000256" key="1">
    <source>
        <dbReference type="SAM" id="Phobius"/>
    </source>
</evidence>
<dbReference type="AlphaFoldDB" id="A0ABD3WYQ1"/>
<gene>
    <name evidence="3" type="ORF">ACJMK2_030960</name>
</gene>
<keyword evidence="1" id="KW-1133">Transmembrane helix</keyword>
<evidence type="ECO:0000256" key="2">
    <source>
        <dbReference type="SAM" id="SignalP"/>
    </source>
</evidence>
<feature type="signal peptide" evidence="2">
    <location>
        <begin position="1"/>
        <end position="18"/>
    </location>
</feature>
<keyword evidence="1" id="KW-0812">Transmembrane</keyword>
<evidence type="ECO:0008006" key="5">
    <source>
        <dbReference type="Google" id="ProtNLM"/>
    </source>
</evidence>
<dbReference type="InterPro" id="IPR036179">
    <property type="entry name" value="Ig-like_dom_sf"/>
</dbReference>
<dbReference type="Proteomes" id="UP001634394">
    <property type="component" value="Unassembled WGS sequence"/>
</dbReference>
<evidence type="ECO:0000313" key="4">
    <source>
        <dbReference type="Proteomes" id="UP001634394"/>
    </source>
</evidence>
<protein>
    <recommendedName>
        <fullName evidence="5">Ig-like domain-containing protein</fullName>
    </recommendedName>
</protein>
<reference evidence="3 4" key="1">
    <citation type="submission" date="2024-11" db="EMBL/GenBank/DDBJ databases">
        <title>Chromosome-level genome assembly of the freshwater bivalve Anodonta woodiana.</title>
        <authorList>
            <person name="Chen X."/>
        </authorList>
    </citation>
    <scope>NUCLEOTIDE SEQUENCE [LARGE SCALE GENOMIC DNA]</scope>
    <source>
        <strain evidence="3">MN2024</strain>
        <tissue evidence="3">Gills</tissue>
    </source>
</reference>
<keyword evidence="2" id="KW-0732">Signal</keyword>
<dbReference type="SUPFAM" id="SSF48726">
    <property type="entry name" value="Immunoglobulin"/>
    <property type="match status" value="1"/>
</dbReference>
<evidence type="ECO:0000313" key="3">
    <source>
        <dbReference type="EMBL" id="KAL3878626.1"/>
    </source>
</evidence>
<accession>A0ABD3WYQ1</accession>
<organism evidence="3 4">
    <name type="scientific">Sinanodonta woodiana</name>
    <name type="common">Chinese pond mussel</name>
    <name type="synonym">Anodonta woodiana</name>
    <dbReference type="NCBI Taxonomy" id="1069815"/>
    <lineage>
        <taxon>Eukaryota</taxon>
        <taxon>Metazoa</taxon>
        <taxon>Spiralia</taxon>
        <taxon>Lophotrochozoa</taxon>
        <taxon>Mollusca</taxon>
        <taxon>Bivalvia</taxon>
        <taxon>Autobranchia</taxon>
        <taxon>Heteroconchia</taxon>
        <taxon>Palaeoheterodonta</taxon>
        <taxon>Unionida</taxon>
        <taxon>Unionoidea</taxon>
        <taxon>Unionidae</taxon>
        <taxon>Unioninae</taxon>
        <taxon>Sinanodonta</taxon>
    </lineage>
</organism>